<evidence type="ECO:0000256" key="1">
    <source>
        <dbReference type="SAM" id="MobiDB-lite"/>
    </source>
</evidence>
<dbReference type="Proteomes" id="UP000740926">
    <property type="component" value="Unassembled WGS sequence"/>
</dbReference>
<sequence length="119" mass="12641">MPQGTAAGRFRAHDALRSRGRCEFPPCAAVTNVRAAHSAGSQPAVPGQRRRSNGYGRHRVESASPVRSHRWPRPAWKGTQRVIHAAPAGGPPTACPRRRVAVAGSTSQVPAGVHAQWSA</sequence>
<gene>
    <name evidence="2" type="ORF">G6F50_015506</name>
</gene>
<dbReference type="EMBL" id="JAANIU010008635">
    <property type="protein sequence ID" value="KAG1534639.1"/>
    <property type="molecule type" value="Genomic_DNA"/>
</dbReference>
<accession>A0A9P6XY02</accession>
<feature type="region of interest" description="Disordered" evidence="1">
    <location>
        <begin position="35"/>
        <end position="119"/>
    </location>
</feature>
<keyword evidence="3" id="KW-1185">Reference proteome</keyword>
<name>A0A9P6XY02_9FUNG</name>
<reference evidence="2 3" key="1">
    <citation type="journal article" date="2020" name="Microb. Genom.">
        <title>Genetic diversity of clinical and environmental Mucorales isolates obtained from an investigation of mucormycosis cases among solid organ transplant recipients.</title>
        <authorList>
            <person name="Nguyen M.H."/>
            <person name="Kaul D."/>
            <person name="Muto C."/>
            <person name="Cheng S.J."/>
            <person name="Richter R.A."/>
            <person name="Bruno V.M."/>
            <person name="Liu G."/>
            <person name="Beyhan S."/>
            <person name="Sundermann A.J."/>
            <person name="Mounaud S."/>
            <person name="Pasculle A.W."/>
            <person name="Nierman W.C."/>
            <person name="Driscoll E."/>
            <person name="Cumbie R."/>
            <person name="Clancy C.J."/>
            <person name="Dupont C.L."/>
        </authorList>
    </citation>
    <scope>NUCLEOTIDE SEQUENCE [LARGE SCALE GENOMIC DNA]</scope>
    <source>
        <strain evidence="2 3">GL24</strain>
    </source>
</reference>
<dbReference type="AlphaFoldDB" id="A0A9P6XY02"/>
<protein>
    <submittedName>
        <fullName evidence="2">Uncharacterized protein</fullName>
    </submittedName>
</protein>
<evidence type="ECO:0000313" key="2">
    <source>
        <dbReference type="EMBL" id="KAG1534639.1"/>
    </source>
</evidence>
<organism evidence="2 3">
    <name type="scientific">Rhizopus delemar</name>
    <dbReference type="NCBI Taxonomy" id="936053"/>
    <lineage>
        <taxon>Eukaryota</taxon>
        <taxon>Fungi</taxon>
        <taxon>Fungi incertae sedis</taxon>
        <taxon>Mucoromycota</taxon>
        <taxon>Mucoromycotina</taxon>
        <taxon>Mucoromycetes</taxon>
        <taxon>Mucorales</taxon>
        <taxon>Mucorineae</taxon>
        <taxon>Rhizopodaceae</taxon>
        <taxon>Rhizopus</taxon>
    </lineage>
</organism>
<comment type="caution">
    <text evidence="2">The sequence shown here is derived from an EMBL/GenBank/DDBJ whole genome shotgun (WGS) entry which is preliminary data.</text>
</comment>
<evidence type="ECO:0000313" key="3">
    <source>
        <dbReference type="Proteomes" id="UP000740926"/>
    </source>
</evidence>
<proteinExistence type="predicted"/>